<organism evidence="14 15">
    <name type="scientific">Advenella faeciporci</name>
    <dbReference type="NCBI Taxonomy" id="797535"/>
    <lineage>
        <taxon>Bacteria</taxon>
        <taxon>Pseudomonadati</taxon>
        <taxon>Pseudomonadota</taxon>
        <taxon>Betaproteobacteria</taxon>
        <taxon>Burkholderiales</taxon>
        <taxon>Alcaligenaceae</taxon>
    </lineage>
</organism>
<evidence type="ECO:0000313" key="15">
    <source>
        <dbReference type="Proteomes" id="UP000608345"/>
    </source>
</evidence>
<dbReference type="PROSITE" id="PS00901">
    <property type="entry name" value="CYS_SYNTHASE"/>
    <property type="match status" value="1"/>
</dbReference>
<evidence type="ECO:0000256" key="5">
    <source>
        <dbReference type="ARBA" id="ARBA00022605"/>
    </source>
</evidence>
<evidence type="ECO:0000256" key="8">
    <source>
        <dbReference type="ARBA" id="ARBA00023192"/>
    </source>
</evidence>
<dbReference type="RefSeq" id="WP_189383465.1">
    <property type="nucleotide sequence ID" value="NZ_BAABFY010000010.1"/>
</dbReference>
<evidence type="ECO:0000256" key="3">
    <source>
        <dbReference type="ARBA" id="ARBA00007103"/>
    </source>
</evidence>
<reference evidence="14" key="1">
    <citation type="journal article" date="2014" name="Int. J. Syst. Evol. Microbiol.">
        <title>Complete genome sequence of Corynebacterium casei LMG S-19264T (=DSM 44701T), isolated from a smear-ripened cheese.</title>
        <authorList>
            <consortium name="US DOE Joint Genome Institute (JGI-PGF)"/>
            <person name="Walter F."/>
            <person name="Albersmeier A."/>
            <person name="Kalinowski J."/>
            <person name="Ruckert C."/>
        </authorList>
    </citation>
    <scope>NUCLEOTIDE SEQUENCE</scope>
    <source>
        <strain evidence="14">KCTC 23732</strain>
    </source>
</reference>
<protein>
    <recommendedName>
        <fullName evidence="4 12">Cysteine synthase</fullName>
        <ecNumber evidence="4 12">2.5.1.47</ecNumber>
    </recommendedName>
</protein>
<keyword evidence="6 12" id="KW-0808">Transferase</keyword>
<dbReference type="FunFam" id="3.40.50.1100:FF:000067">
    <property type="entry name" value="Cysteine synthase"/>
    <property type="match status" value="1"/>
</dbReference>
<dbReference type="GO" id="GO:0006535">
    <property type="term" value="P:cysteine biosynthetic process from serine"/>
    <property type="evidence" value="ECO:0007669"/>
    <property type="project" value="UniProtKB-UniRule"/>
</dbReference>
<evidence type="ECO:0000256" key="7">
    <source>
        <dbReference type="ARBA" id="ARBA00022898"/>
    </source>
</evidence>
<feature type="domain" description="Tryptophan synthase beta chain-like PALP" evidence="13">
    <location>
        <begin position="10"/>
        <end position="303"/>
    </location>
</feature>
<dbReference type="Gene3D" id="3.40.50.1100">
    <property type="match status" value="2"/>
</dbReference>
<comment type="cofactor">
    <cofactor evidence="1 10 12">
        <name>pyridoxal 5'-phosphate</name>
        <dbReference type="ChEBI" id="CHEBI:597326"/>
    </cofactor>
</comment>
<evidence type="ECO:0000256" key="2">
    <source>
        <dbReference type="ARBA" id="ARBA00004962"/>
    </source>
</evidence>
<dbReference type="PANTHER" id="PTHR10314">
    <property type="entry name" value="CYSTATHIONINE BETA-SYNTHASE"/>
    <property type="match status" value="1"/>
</dbReference>
<dbReference type="EC" id="2.5.1.47" evidence="4 12"/>
<comment type="caution">
    <text evidence="14">The sequence shown here is derived from an EMBL/GenBank/DDBJ whole genome shotgun (WGS) entry which is preliminary data.</text>
</comment>
<dbReference type="NCBIfam" id="TIGR01139">
    <property type="entry name" value="cysK"/>
    <property type="match status" value="1"/>
</dbReference>
<evidence type="ECO:0000256" key="12">
    <source>
        <dbReference type="RuleBase" id="RU003985"/>
    </source>
</evidence>
<dbReference type="InterPro" id="IPR001216">
    <property type="entry name" value="P-phosphate_BS"/>
</dbReference>
<dbReference type="GO" id="GO:0005737">
    <property type="term" value="C:cytoplasm"/>
    <property type="evidence" value="ECO:0007669"/>
    <property type="project" value="UniProtKB-ARBA"/>
</dbReference>
<comment type="similarity">
    <text evidence="3 12">Belongs to the cysteine synthase/cystathionine beta-synthase family.</text>
</comment>
<dbReference type="SUPFAM" id="SSF53686">
    <property type="entry name" value="Tryptophan synthase beta subunit-like PLP-dependent enzymes"/>
    <property type="match status" value="1"/>
</dbReference>
<evidence type="ECO:0000256" key="6">
    <source>
        <dbReference type="ARBA" id="ARBA00022679"/>
    </source>
</evidence>
<evidence type="ECO:0000256" key="10">
    <source>
        <dbReference type="PIRSR" id="PIRSR605856-50"/>
    </source>
</evidence>
<dbReference type="NCBIfam" id="TIGR01136">
    <property type="entry name" value="cysKM"/>
    <property type="match status" value="1"/>
</dbReference>
<feature type="binding site" evidence="10">
    <location>
        <begin position="180"/>
        <end position="184"/>
    </location>
    <ligand>
        <name>pyridoxal 5'-phosphate</name>
        <dbReference type="ChEBI" id="CHEBI:597326"/>
    </ligand>
</feature>
<dbReference type="CDD" id="cd01561">
    <property type="entry name" value="CBS_like"/>
    <property type="match status" value="1"/>
</dbReference>
<dbReference type="AlphaFoldDB" id="A0A918JEB0"/>
<name>A0A918JEB0_9BURK</name>
<evidence type="ECO:0000259" key="13">
    <source>
        <dbReference type="Pfam" id="PF00291"/>
    </source>
</evidence>
<dbReference type="InterPro" id="IPR005856">
    <property type="entry name" value="Cys_synth"/>
</dbReference>
<dbReference type="InterPro" id="IPR001926">
    <property type="entry name" value="TrpB-like_PALP"/>
</dbReference>
<dbReference type="InterPro" id="IPR036052">
    <property type="entry name" value="TrpB-like_PALP_sf"/>
</dbReference>
<reference evidence="14" key="2">
    <citation type="submission" date="2020-09" db="EMBL/GenBank/DDBJ databases">
        <authorList>
            <person name="Sun Q."/>
            <person name="Kim S."/>
        </authorList>
    </citation>
    <scope>NUCLEOTIDE SEQUENCE</scope>
    <source>
        <strain evidence="14">KCTC 23732</strain>
    </source>
</reference>
<dbReference type="EMBL" id="BMYS01000001">
    <property type="protein sequence ID" value="GGW75287.1"/>
    <property type="molecule type" value="Genomic_DNA"/>
</dbReference>
<feature type="binding site" evidence="10">
    <location>
        <position position="75"/>
    </location>
    <ligand>
        <name>pyridoxal 5'-phosphate</name>
        <dbReference type="ChEBI" id="CHEBI:597326"/>
    </ligand>
</feature>
<dbReference type="GO" id="GO:0004124">
    <property type="term" value="F:cysteine synthase activity"/>
    <property type="evidence" value="ECO:0007669"/>
    <property type="project" value="UniProtKB-UniRule"/>
</dbReference>
<gene>
    <name evidence="14" type="primary">cysK</name>
    <name evidence="14" type="ORF">GCM10011450_00760</name>
</gene>
<evidence type="ECO:0000256" key="9">
    <source>
        <dbReference type="ARBA" id="ARBA00047931"/>
    </source>
</evidence>
<dbReference type="Proteomes" id="UP000608345">
    <property type="component" value="Unassembled WGS sequence"/>
</dbReference>
<dbReference type="InterPro" id="IPR050214">
    <property type="entry name" value="Cys_Synth/Cystath_Beta-Synth"/>
</dbReference>
<sequence>MAKWFSDNAQAIGRTPLVKLNRVTDGAGATVLAKIEGRNPAYSVKCRIGAAMVADAEQKGILTAGKEIVEPTSGNTGIALAFVAASKGIPITLTMPDTMSVERRKLLAAFGAKLVLTEGVKGMNGAIAKAEEIVASDPAKYVLLHQFKNPANPAIHEATTGPEIWNDTDGAIDILVAGVGTGGTITGATRYIKNTKGKKIQSVAVEPTASPVITQARNGQEIKPGPHKIQGIGAGFIPEVLDLSLIDAVEQVGNEEAVEYALRLAREEGILSGISCGAAVAAAVRLAKLPENAGKVIVAILPDSGERYLSSILFEGLFDEKGLAVSSSINGNSVA</sequence>
<dbReference type="InterPro" id="IPR005859">
    <property type="entry name" value="CysK"/>
</dbReference>
<proteinExistence type="inferred from homology"/>
<keyword evidence="7 10" id="KW-0663">Pyridoxal phosphate</keyword>
<keyword evidence="5 12" id="KW-0028">Amino-acid biosynthesis</keyword>
<feature type="modified residue" description="N6-(pyridoxal phosphate)lysine" evidence="11">
    <location>
        <position position="45"/>
    </location>
</feature>
<evidence type="ECO:0000256" key="11">
    <source>
        <dbReference type="PIRSR" id="PIRSR605856-51"/>
    </source>
</evidence>
<accession>A0A918JEB0</accession>
<dbReference type="Pfam" id="PF00291">
    <property type="entry name" value="PALP"/>
    <property type="match status" value="1"/>
</dbReference>
<comment type="catalytic activity">
    <reaction evidence="9 12">
        <text>O-acetyl-L-serine + hydrogen sulfide = L-cysteine + acetate</text>
        <dbReference type="Rhea" id="RHEA:14829"/>
        <dbReference type="ChEBI" id="CHEBI:29919"/>
        <dbReference type="ChEBI" id="CHEBI:30089"/>
        <dbReference type="ChEBI" id="CHEBI:35235"/>
        <dbReference type="ChEBI" id="CHEBI:58340"/>
        <dbReference type="EC" id="2.5.1.47"/>
    </reaction>
</comment>
<feature type="binding site" evidence="10">
    <location>
        <position position="275"/>
    </location>
    <ligand>
        <name>pyridoxal 5'-phosphate</name>
        <dbReference type="ChEBI" id="CHEBI:597326"/>
    </ligand>
</feature>
<evidence type="ECO:0000256" key="4">
    <source>
        <dbReference type="ARBA" id="ARBA00012681"/>
    </source>
</evidence>
<comment type="pathway">
    <text evidence="2">Amino-acid biosynthesis; L-cysteine biosynthesis; L-cysteine from L-serine: step 2/2.</text>
</comment>
<keyword evidence="15" id="KW-1185">Reference proteome</keyword>
<evidence type="ECO:0000313" key="14">
    <source>
        <dbReference type="EMBL" id="GGW75287.1"/>
    </source>
</evidence>
<evidence type="ECO:0000256" key="1">
    <source>
        <dbReference type="ARBA" id="ARBA00001933"/>
    </source>
</evidence>
<keyword evidence="8 12" id="KW-0198">Cysteine biosynthesis</keyword>